<feature type="region of interest" description="Disordered" evidence="3">
    <location>
        <begin position="22"/>
        <end position="42"/>
    </location>
</feature>
<feature type="transmembrane region" description="Helical" evidence="4">
    <location>
        <begin position="136"/>
        <end position="160"/>
    </location>
</feature>
<evidence type="ECO:0000256" key="1">
    <source>
        <dbReference type="ARBA" id="ARBA00004370"/>
    </source>
</evidence>
<dbReference type="STRING" id="4846.A0A367JGK1"/>
<keyword evidence="6" id="KW-1185">Reference proteome</keyword>
<gene>
    <name evidence="5" type="ORF">CU098_009554</name>
</gene>
<dbReference type="Proteomes" id="UP000253551">
    <property type="component" value="Unassembled WGS sequence"/>
</dbReference>
<dbReference type="AlphaFoldDB" id="A0A367JGK1"/>
<comment type="subcellular location">
    <subcellularLocation>
        <location evidence="1">Membrane</location>
    </subcellularLocation>
</comment>
<dbReference type="OrthoDB" id="5582002at2759"/>
<reference evidence="5 6" key="1">
    <citation type="journal article" date="2018" name="G3 (Bethesda)">
        <title>Phylogenetic and Phylogenomic Definition of Rhizopus Species.</title>
        <authorList>
            <person name="Gryganskyi A.P."/>
            <person name="Golan J."/>
            <person name="Dolatabadi S."/>
            <person name="Mondo S."/>
            <person name="Robb S."/>
            <person name="Idnurm A."/>
            <person name="Muszewska A."/>
            <person name="Steczkiewicz K."/>
            <person name="Masonjones S."/>
            <person name="Liao H.L."/>
            <person name="Gajdeczka M.T."/>
            <person name="Anike F."/>
            <person name="Vuek A."/>
            <person name="Anishchenko I.M."/>
            <person name="Voigt K."/>
            <person name="de Hoog G.S."/>
            <person name="Smith M.E."/>
            <person name="Heitman J."/>
            <person name="Vilgalys R."/>
            <person name="Stajich J.E."/>
        </authorList>
    </citation>
    <scope>NUCLEOTIDE SEQUENCE [LARGE SCALE GENOMIC DNA]</scope>
    <source>
        <strain evidence="5 6">LSU 92-RS-03</strain>
    </source>
</reference>
<sequence>MFWLDSDSSDFDIAHSRTASDCSTSKLHNSTTDSNDPYSHYKQPKKKFISKEPYRVNSYLPYSNHYRNPKQPFTSFTYIEDELPRASTTLGIGSLLYDNLPDHPIHPPPIHSVNDQKEMLSELPKKKKQKHICCGLGYRSIALITFLCLSVIAIIWYFVWPRVPGMSLSSASDDTSILVVTNSTINSITMQWNLTLTADNTENWVPTRFHSIDLVLYDHSTSVVFGNGSSKPFVLAAKKKSQIVIPVQLHYETDTLDDATFQDLYNTCGVQVSSSSPSDNTQDLLNVTIHVAYHMVGISWTPTTSINIQGLSCPTS</sequence>
<keyword evidence="4" id="KW-0812">Transmembrane</keyword>
<dbReference type="PANTHER" id="PTHR31234">
    <property type="entry name" value="LATE EMBRYOGENESIS ABUNDANT (LEA) HYDROXYPROLINE-RICH GLYCOPROTEIN FAMILY"/>
    <property type="match status" value="1"/>
</dbReference>
<dbReference type="InterPro" id="IPR044839">
    <property type="entry name" value="NDR1-like"/>
</dbReference>
<dbReference type="PANTHER" id="PTHR31234:SF2">
    <property type="entry name" value="OS05G0199100 PROTEIN"/>
    <property type="match status" value="1"/>
</dbReference>
<evidence type="ECO:0008006" key="7">
    <source>
        <dbReference type="Google" id="ProtNLM"/>
    </source>
</evidence>
<accession>A0A367JGK1</accession>
<dbReference type="GO" id="GO:0098542">
    <property type="term" value="P:defense response to other organism"/>
    <property type="evidence" value="ECO:0007669"/>
    <property type="project" value="InterPro"/>
</dbReference>
<keyword evidence="4" id="KW-1133">Transmembrane helix</keyword>
<protein>
    <recommendedName>
        <fullName evidence="7">Late embryogenesis abundant protein LEA-2 subgroup domain-containing protein</fullName>
    </recommendedName>
</protein>
<dbReference type="EMBL" id="PJQM01003403">
    <property type="protein sequence ID" value="RCH89078.1"/>
    <property type="molecule type" value="Genomic_DNA"/>
</dbReference>
<evidence type="ECO:0000256" key="4">
    <source>
        <dbReference type="SAM" id="Phobius"/>
    </source>
</evidence>
<name>A0A367JGK1_RHIST</name>
<evidence type="ECO:0000256" key="3">
    <source>
        <dbReference type="SAM" id="MobiDB-lite"/>
    </source>
</evidence>
<feature type="compositionally biased region" description="Polar residues" evidence="3">
    <location>
        <begin position="22"/>
        <end position="37"/>
    </location>
</feature>
<dbReference type="GO" id="GO:0016020">
    <property type="term" value="C:membrane"/>
    <property type="evidence" value="ECO:0007669"/>
    <property type="project" value="UniProtKB-SubCell"/>
</dbReference>
<keyword evidence="2 4" id="KW-0472">Membrane</keyword>
<organism evidence="5 6">
    <name type="scientific">Rhizopus stolonifer</name>
    <name type="common">Rhizopus nigricans</name>
    <dbReference type="NCBI Taxonomy" id="4846"/>
    <lineage>
        <taxon>Eukaryota</taxon>
        <taxon>Fungi</taxon>
        <taxon>Fungi incertae sedis</taxon>
        <taxon>Mucoromycota</taxon>
        <taxon>Mucoromycotina</taxon>
        <taxon>Mucoromycetes</taxon>
        <taxon>Mucorales</taxon>
        <taxon>Mucorineae</taxon>
        <taxon>Rhizopodaceae</taxon>
        <taxon>Rhizopus</taxon>
    </lineage>
</organism>
<proteinExistence type="predicted"/>
<evidence type="ECO:0000256" key="2">
    <source>
        <dbReference type="ARBA" id="ARBA00023136"/>
    </source>
</evidence>
<evidence type="ECO:0000313" key="6">
    <source>
        <dbReference type="Proteomes" id="UP000253551"/>
    </source>
</evidence>
<evidence type="ECO:0000313" key="5">
    <source>
        <dbReference type="EMBL" id="RCH89078.1"/>
    </source>
</evidence>
<comment type="caution">
    <text evidence="5">The sequence shown here is derived from an EMBL/GenBank/DDBJ whole genome shotgun (WGS) entry which is preliminary data.</text>
</comment>